<sequence length="46" mass="5279">MRAFLHHGRTFEVRAAASHQAHWVAAGMSVDAEKRMSCHDGQFRKR</sequence>
<proteinExistence type="predicted"/>
<dbReference type="Proteomes" id="UP000246073">
    <property type="component" value="Unassembled WGS sequence"/>
</dbReference>
<dbReference type="AlphaFoldDB" id="A0A2P9HQJ7"/>
<protein>
    <submittedName>
        <fullName evidence="1">Uncharacterized protein</fullName>
    </submittedName>
</protein>
<name>A0A2P9HQJ7_9HYPH</name>
<gene>
    <name evidence="1" type="ORF">OHAE_2264</name>
</gene>
<reference evidence="2" key="1">
    <citation type="submission" date="2017-12" db="EMBL/GenBank/DDBJ databases">
        <authorList>
            <person name="Diaz M."/>
        </authorList>
    </citation>
    <scope>NUCLEOTIDE SEQUENCE [LARGE SCALE GENOMIC DNA]</scope>
    <source>
        <strain evidence="2">FI11154</strain>
    </source>
</reference>
<evidence type="ECO:0000313" key="2">
    <source>
        <dbReference type="Proteomes" id="UP000246073"/>
    </source>
</evidence>
<accession>A0A2P9HQJ7</accession>
<evidence type="ECO:0000313" key="1">
    <source>
        <dbReference type="EMBL" id="SPL66397.1"/>
    </source>
</evidence>
<organism evidence="1 2">
    <name type="scientific">Ochrobactrum soli</name>
    <dbReference type="NCBI Taxonomy" id="2448455"/>
    <lineage>
        <taxon>Bacteria</taxon>
        <taxon>Pseudomonadati</taxon>
        <taxon>Pseudomonadota</taxon>
        <taxon>Alphaproteobacteria</taxon>
        <taxon>Hyphomicrobiales</taxon>
        <taxon>Brucellaceae</taxon>
        <taxon>Brucella/Ochrobactrum group</taxon>
        <taxon>Ochrobactrum</taxon>
    </lineage>
</organism>
<dbReference type="EMBL" id="OOFM01000005">
    <property type="protein sequence ID" value="SPL66397.1"/>
    <property type="molecule type" value="Genomic_DNA"/>
</dbReference>